<dbReference type="GO" id="GO:0005615">
    <property type="term" value="C:extracellular space"/>
    <property type="evidence" value="ECO:0007669"/>
    <property type="project" value="TreeGrafter"/>
</dbReference>
<accession>A0A6J3C9L8</accession>
<dbReference type="InterPro" id="IPR000734">
    <property type="entry name" value="TAG_lipase"/>
</dbReference>
<dbReference type="Gene3D" id="3.40.50.1820">
    <property type="entry name" value="alpha/beta hydrolase"/>
    <property type="match status" value="1"/>
</dbReference>
<dbReference type="GO" id="GO:0016042">
    <property type="term" value="P:lipid catabolic process"/>
    <property type="evidence" value="ECO:0007669"/>
    <property type="project" value="TreeGrafter"/>
</dbReference>
<dbReference type="GeneID" id="113518545"/>
<dbReference type="InterPro" id="IPR029058">
    <property type="entry name" value="AB_hydrolase_fold"/>
</dbReference>
<evidence type="ECO:0000256" key="2">
    <source>
        <dbReference type="ARBA" id="ARBA00010701"/>
    </source>
</evidence>
<keyword evidence="3" id="KW-0964">Secreted</keyword>
<protein>
    <submittedName>
        <fullName evidence="9">Pancreatic lipase-related protein 2-like isoform X1</fullName>
    </submittedName>
</protein>
<evidence type="ECO:0000256" key="4">
    <source>
        <dbReference type="ARBA" id="ARBA00023157"/>
    </source>
</evidence>
<sequence length="335" mass="37410">MFLWLFVIYTAVGVEGIKWDAPTPYDPVWLASVQQYSVVPALNESRFWMGWVSESDVQFRLFTRSNPYDYQVININDTASLRNSNFDFYKKIKVLTHGWVNNGYSPMPESIKEAYLNVSDVNIIVVDWSNAANVNYILASYNVAMVGRLLTEFLNFLIREGVSMNDVHLIGHSLGAHVSGIAGAHVKRGPIYSITGLDPALPLFTFGNKDARLDKHDARHVEVIHTCGGYLGFASPLGHIDFYPNGGTRQPGCGFDYRGLCAHNRAHMFFAESIISDVPFTGVRCESYDELYYHGSCKGTGETLIMGGFDVHFGKDGIYYLKTNADKPYAIGDPV</sequence>
<dbReference type="InterPro" id="IPR033906">
    <property type="entry name" value="Lipase_N"/>
</dbReference>
<dbReference type="PANTHER" id="PTHR11610">
    <property type="entry name" value="LIPASE"/>
    <property type="match status" value="1"/>
</dbReference>
<dbReference type="Pfam" id="PF00151">
    <property type="entry name" value="Lipase"/>
    <property type="match status" value="1"/>
</dbReference>
<proteinExistence type="inferred from homology"/>
<organism evidence="8 9">
    <name type="scientific">Galleria mellonella</name>
    <name type="common">Greater wax moth</name>
    <dbReference type="NCBI Taxonomy" id="7137"/>
    <lineage>
        <taxon>Eukaryota</taxon>
        <taxon>Metazoa</taxon>
        <taxon>Ecdysozoa</taxon>
        <taxon>Arthropoda</taxon>
        <taxon>Hexapoda</taxon>
        <taxon>Insecta</taxon>
        <taxon>Pterygota</taxon>
        <taxon>Neoptera</taxon>
        <taxon>Endopterygota</taxon>
        <taxon>Lepidoptera</taxon>
        <taxon>Glossata</taxon>
        <taxon>Ditrysia</taxon>
        <taxon>Pyraloidea</taxon>
        <taxon>Pyralidae</taxon>
        <taxon>Galleriinae</taxon>
        <taxon>Galleria</taxon>
    </lineage>
</organism>
<dbReference type="SUPFAM" id="SSF53474">
    <property type="entry name" value="alpha/beta-Hydrolases"/>
    <property type="match status" value="1"/>
</dbReference>
<evidence type="ECO:0000256" key="6">
    <source>
        <dbReference type="SAM" id="SignalP"/>
    </source>
</evidence>
<comment type="similarity">
    <text evidence="2 5">Belongs to the AB hydrolase superfamily. Lipase family.</text>
</comment>
<feature type="signal peptide" evidence="6">
    <location>
        <begin position="1"/>
        <end position="16"/>
    </location>
</feature>
<dbReference type="InterPro" id="IPR002331">
    <property type="entry name" value="Lipase_panc"/>
</dbReference>
<gene>
    <name evidence="9" type="primary">LOC113518545</name>
</gene>
<dbReference type="PANTHER" id="PTHR11610:SF150">
    <property type="entry name" value="FI01825P-RELATED"/>
    <property type="match status" value="1"/>
</dbReference>
<keyword evidence="4" id="KW-1015">Disulfide bond</keyword>
<dbReference type="PRINTS" id="PR00821">
    <property type="entry name" value="TAGLIPASE"/>
</dbReference>
<dbReference type="PRINTS" id="PR00823">
    <property type="entry name" value="PANCLIPASE"/>
</dbReference>
<dbReference type="KEGG" id="gmw:113518545"/>
<dbReference type="RefSeq" id="XP_031769076.2">
    <property type="nucleotide sequence ID" value="XM_031913216.2"/>
</dbReference>
<dbReference type="CDD" id="cd00707">
    <property type="entry name" value="Pancreat_lipase_like"/>
    <property type="match status" value="1"/>
</dbReference>
<comment type="subcellular location">
    <subcellularLocation>
        <location evidence="1">Secreted</location>
    </subcellularLocation>
</comment>
<dbReference type="InterPro" id="IPR013818">
    <property type="entry name" value="Lipase"/>
</dbReference>
<evidence type="ECO:0000256" key="1">
    <source>
        <dbReference type="ARBA" id="ARBA00004613"/>
    </source>
</evidence>
<feature type="chain" id="PRO_5045549473" evidence="6">
    <location>
        <begin position="17"/>
        <end position="335"/>
    </location>
</feature>
<reference evidence="9" key="1">
    <citation type="submission" date="2025-08" db="UniProtKB">
        <authorList>
            <consortium name="RefSeq"/>
        </authorList>
    </citation>
    <scope>IDENTIFICATION</scope>
    <source>
        <tissue evidence="9">Whole larvae</tissue>
    </source>
</reference>
<name>A0A6J3C9L8_GALME</name>
<keyword evidence="8" id="KW-1185">Reference proteome</keyword>
<dbReference type="GO" id="GO:0017171">
    <property type="term" value="F:serine hydrolase activity"/>
    <property type="evidence" value="ECO:0007669"/>
    <property type="project" value="TreeGrafter"/>
</dbReference>
<feature type="domain" description="Lipase" evidence="7">
    <location>
        <begin position="53"/>
        <end position="329"/>
    </location>
</feature>
<evidence type="ECO:0000313" key="9">
    <source>
        <dbReference type="RefSeq" id="XP_031769076.2"/>
    </source>
</evidence>
<evidence type="ECO:0000259" key="7">
    <source>
        <dbReference type="Pfam" id="PF00151"/>
    </source>
</evidence>
<evidence type="ECO:0000256" key="3">
    <source>
        <dbReference type="ARBA" id="ARBA00022525"/>
    </source>
</evidence>
<evidence type="ECO:0000313" key="8">
    <source>
        <dbReference type="Proteomes" id="UP001652740"/>
    </source>
</evidence>
<keyword evidence="6" id="KW-0732">Signal</keyword>
<dbReference type="GO" id="GO:0004806">
    <property type="term" value="F:triacylglycerol lipase activity"/>
    <property type="evidence" value="ECO:0007669"/>
    <property type="project" value="InterPro"/>
</dbReference>
<evidence type="ECO:0000256" key="5">
    <source>
        <dbReference type="RuleBase" id="RU004262"/>
    </source>
</evidence>
<dbReference type="AlphaFoldDB" id="A0A6J3C9L8"/>
<dbReference type="Proteomes" id="UP001652740">
    <property type="component" value="Unplaced"/>
</dbReference>